<dbReference type="InParanoid" id="A0A0C3DLE0"/>
<evidence type="ECO:0000259" key="10">
    <source>
        <dbReference type="PROSITE" id="PS50850"/>
    </source>
</evidence>
<feature type="transmembrane region" description="Helical" evidence="9">
    <location>
        <begin position="385"/>
        <end position="414"/>
    </location>
</feature>
<dbReference type="PROSITE" id="PS50850">
    <property type="entry name" value="MFS"/>
    <property type="match status" value="1"/>
</dbReference>
<dbReference type="GO" id="GO:0016020">
    <property type="term" value="C:membrane"/>
    <property type="evidence" value="ECO:0007669"/>
    <property type="project" value="UniProtKB-SubCell"/>
</dbReference>
<dbReference type="PANTHER" id="PTHR48022">
    <property type="entry name" value="PLASTIDIC GLUCOSE TRANSPORTER 4"/>
    <property type="match status" value="1"/>
</dbReference>
<dbReference type="InterPro" id="IPR020846">
    <property type="entry name" value="MFS_dom"/>
</dbReference>
<feature type="transmembrane region" description="Helical" evidence="9">
    <location>
        <begin position="34"/>
        <end position="53"/>
    </location>
</feature>
<feature type="domain" description="Major facilitator superfamily (MFS) profile" evidence="10">
    <location>
        <begin position="40"/>
        <end position="478"/>
    </location>
</feature>
<evidence type="ECO:0000256" key="2">
    <source>
        <dbReference type="ARBA" id="ARBA00010992"/>
    </source>
</evidence>
<feature type="transmembrane region" description="Helical" evidence="9">
    <location>
        <begin position="167"/>
        <end position="190"/>
    </location>
</feature>
<dbReference type="Pfam" id="PF00083">
    <property type="entry name" value="Sugar_tr"/>
    <property type="match status" value="1"/>
</dbReference>
<organism evidence="11 12">
    <name type="scientific">Scleroderma citrinum Foug A</name>
    <dbReference type="NCBI Taxonomy" id="1036808"/>
    <lineage>
        <taxon>Eukaryota</taxon>
        <taxon>Fungi</taxon>
        <taxon>Dikarya</taxon>
        <taxon>Basidiomycota</taxon>
        <taxon>Agaricomycotina</taxon>
        <taxon>Agaricomycetes</taxon>
        <taxon>Agaricomycetidae</taxon>
        <taxon>Boletales</taxon>
        <taxon>Sclerodermatineae</taxon>
        <taxon>Sclerodermataceae</taxon>
        <taxon>Scleroderma</taxon>
    </lineage>
</organism>
<dbReference type="NCBIfam" id="TIGR00879">
    <property type="entry name" value="SP"/>
    <property type="match status" value="1"/>
</dbReference>
<dbReference type="PANTHER" id="PTHR48022:SF64">
    <property type="entry name" value="MAJOR FACILITATOR SUPERFAMILY (MFS) PROFILE DOMAIN-CONTAINING PROTEIN"/>
    <property type="match status" value="1"/>
</dbReference>
<evidence type="ECO:0000256" key="5">
    <source>
        <dbReference type="ARBA" id="ARBA00022989"/>
    </source>
</evidence>
<dbReference type="PROSITE" id="PS00216">
    <property type="entry name" value="SUGAR_TRANSPORT_1"/>
    <property type="match status" value="1"/>
</dbReference>
<evidence type="ECO:0000313" key="12">
    <source>
        <dbReference type="Proteomes" id="UP000053989"/>
    </source>
</evidence>
<comment type="subcellular location">
    <subcellularLocation>
        <location evidence="1">Membrane</location>
        <topology evidence="1">Multi-pass membrane protein</topology>
    </subcellularLocation>
</comment>
<evidence type="ECO:0000256" key="7">
    <source>
        <dbReference type="ARBA" id="ARBA00049119"/>
    </source>
</evidence>
<dbReference type="SUPFAM" id="SSF103473">
    <property type="entry name" value="MFS general substrate transporter"/>
    <property type="match status" value="1"/>
</dbReference>
<name>A0A0C3DLE0_9AGAM</name>
<feature type="transmembrane region" description="Helical" evidence="9">
    <location>
        <begin position="355"/>
        <end position="379"/>
    </location>
</feature>
<evidence type="ECO:0000256" key="4">
    <source>
        <dbReference type="ARBA" id="ARBA00022692"/>
    </source>
</evidence>
<sequence>MGGGPIITGSVQDASFAPPRPKEKVLLTGEFNRIIILNAWICLFLITASTNGYDGTMMNGLQSLPQWQSAFKHPSNGMLGLLNAIQHIGSLAAFPFVAWLSDGIGRRKAVFLGATIMLAATAVQTASQSVHMFIAARFLIGFGLTFATNAAPLLITELAYPEHRAQLTSLYNSVWCLGSISAAWATYGALSIKNTWSWRLPTLLQGAPAILQVALVLFAPESPRWLVSKGKEVEALWVLAYYHADSNEQDPLIQYEFEEIKAAVDFDRTVVANVGWKSLIATPGNRKRMRIIVALAFFSQWSGNSLILNYLNKVFNRIGITNPRTQLLVNGLLQVWNLFWAVLAAFLVNRLGRRFLFLTSAGLMALFYTAQTICFAQYAEHGVPAAGYTFVVFVFLFFAGYCIGFAPLVVSYTVEILPFHLRSKGYNVFNLVVSLALIFNQYANPSALAALGWKYDLVYVCWLAVEFVFLWFFVVETKNRTLEETAAIFDGEDALEKIVHQGVMRDLSGTFVR</sequence>
<feature type="transmembrane region" description="Helical" evidence="9">
    <location>
        <begin position="455"/>
        <end position="475"/>
    </location>
</feature>
<dbReference type="STRING" id="1036808.A0A0C3DLE0"/>
<comment type="similarity">
    <text evidence="2 8">Belongs to the major facilitator superfamily. Sugar transporter (TC 2.A.1.1) family.</text>
</comment>
<feature type="transmembrane region" description="Helical" evidence="9">
    <location>
        <begin position="331"/>
        <end position="348"/>
    </location>
</feature>
<proteinExistence type="inferred from homology"/>
<keyword evidence="5 9" id="KW-1133">Transmembrane helix</keyword>
<feature type="transmembrane region" description="Helical" evidence="9">
    <location>
        <begin position="426"/>
        <end position="443"/>
    </location>
</feature>
<protein>
    <recommendedName>
        <fullName evidence="10">Major facilitator superfamily (MFS) profile domain-containing protein</fullName>
    </recommendedName>
</protein>
<keyword evidence="6 9" id="KW-0472">Membrane</keyword>
<dbReference type="GO" id="GO:0005351">
    <property type="term" value="F:carbohydrate:proton symporter activity"/>
    <property type="evidence" value="ECO:0007669"/>
    <property type="project" value="TreeGrafter"/>
</dbReference>
<dbReference type="AlphaFoldDB" id="A0A0C3DLE0"/>
<dbReference type="Proteomes" id="UP000053989">
    <property type="component" value="Unassembled WGS sequence"/>
</dbReference>
<dbReference type="Gene3D" id="1.20.1250.20">
    <property type="entry name" value="MFS general substrate transporter like domains"/>
    <property type="match status" value="1"/>
</dbReference>
<keyword evidence="3 8" id="KW-0813">Transport</keyword>
<evidence type="ECO:0000313" key="11">
    <source>
        <dbReference type="EMBL" id="KIM56886.1"/>
    </source>
</evidence>
<comment type="catalytic activity">
    <reaction evidence="7">
        <text>myo-inositol(out) + H(+)(out) = myo-inositol(in) + H(+)(in)</text>
        <dbReference type="Rhea" id="RHEA:60364"/>
        <dbReference type="ChEBI" id="CHEBI:15378"/>
        <dbReference type="ChEBI" id="CHEBI:17268"/>
    </reaction>
</comment>
<dbReference type="PRINTS" id="PR00171">
    <property type="entry name" value="SUGRTRNSPORT"/>
</dbReference>
<dbReference type="FunFam" id="1.20.1250.20:FF:000117">
    <property type="entry name" value="MFS hexose transporter"/>
    <property type="match status" value="1"/>
</dbReference>
<dbReference type="InterPro" id="IPR050360">
    <property type="entry name" value="MFS_Sugar_Transporters"/>
</dbReference>
<accession>A0A0C3DLE0</accession>
<dbReference type="EMBL" id="KN822108">
    <property type="protein sequence ID" value="KIM56886.1"/>
    <property type="molecule type" value="Genomic_DNA"/>
</dbReference>
<dbReference type="InterPro" id="IPR036259">
    <property type="entry name" value="MFS_trans_sf"/>
</dbReference>
<evidence type="ECO:0000256" key="9">
    <source>
        <dbReference type="SAM" id="Phobius"/>
    </source>
</evidence>
<dbReference type="InterPro" id="IPR005829">
    <property type="entry name" value="Sugar_transporter_CS"/>
</dbReference>
<gene>
    <name evidence="11" type="ORF">SCLCIDRAFT_29213</name>
</gene>
<evidence type="ECO:0000256" key="1">
    <source>
        <dbReference type="ARBA" id="ARBA00004141"/>
    </source>
</evidence>
<feature type="transmembrane region" description="Helical" evidence="9">
    <location>
        <begin position="77"/>
        <end position="97"/>
    </location>
</feature>
<reference evidence="12" key="2">
    <citation type="submission" date="2015-01" db="EMBL/GenBank/DDBJ databases">
        <title>Evolutionary Origins and Diversification of the Mycorrhizal Mutualists.</title>
        <authorList>
            <consortium name="DOE Joint Genome Institute"/>
            <consortium name="Mycorrhizal Genomics Consortium"/>
            <person name="Kohler A."/>
            <person name="Kuo A."/>
            <person name="Nagy L.G."/>
            <person name="Floudas D."/>
            <person name="Copeland A."/>
            <person name="Barry K.W."/>
            <person name="Cichocki N."/>
            <person name="Veneault-Fourrey C."/>
            <person name="LaButti K."/>
            <person name="Lindquist E.A."/>
            <person name="Lipzen A."/>
            <person name="Lundell T."/>
            <person name="Morin E."/>
            <person name="Murat C."/>
            <person name="Riley R."/>
            <person name="Ohm R."/>
            <person name="Sun H."/>
            <person name="Tunlid A."/>
            <person name="Henrissat B."/>
            <person name="Grigoriev I.V."/>
            <person name="Hibbett D.S."/>
            <person name="Martin F."/>
        </authorList>
    </citation>
    <scope>NUCLEOTIDE SEQUENCE [LARGE SCALE GENOMIC DNA]</scope>
    <source>
        <strain evidence="12">Foug A</strain>
    </source>
</reference>
<reference evidence="11 12" key="1">
    <citation type="submission" date="2014-04" db="EMBL/GenBank/DDBJ databases">
        <authorList>
            <consortium name="DOE Joint Genome Institute"/>
            <person name="Kuo A."/>
            <person name="Kohler A."/>
            <person name="Nagy L.G."/>
            <person name="Floudas D."/>
            <person name="Copeland A."/>
            <person name="Barry K.W."/>
            <person name="Cichocki N."/>
            <person name="Veneault-Fourrey C."/>
            <person name="LaButti K."/>
            <person name="Lindquist E.A."/>
            <person name="Lipzen A."/>
            <person name="Lundell T."/>
            <person name="Morin E."/>
            <person name="Murat C."/>
            <person name="Sun H."/>
            <person name="Tunlid A."/>
            <person name="Henrissat B."/>
            <person name="Grigoriev I.V."/>
            <person name="Hibbett D.S."/>
            <person name="Martin F."/>
            <person name="Nordberg H.P."/>
            <person name="Cantor M.N."/>
            <person name="Hua S.X."/>
        </authorList>
    </citation>
    <scope>NUCLEOTIDE SEQUENCE [LARGE SCALE GENOMIC DNA]</scope>
    <source>
        <strain evidence="11 12">Foug A</strain>
    </source>
</reference>
<dbReference type="InterPro" id="IPR003663">
    <property type="entry name" value="Sugar/inositol_transpt"/>
</dbReference>
<evidence type="ECO:0000256" key="8">
    <source>
        <dbReference type="RuleBase" id="RU003346"/>
    </source>
</evidence>
<dbReference type="OrthoDB" id="6133115at2759"/>
<keyword evidence="4 9" id="KW-0812">Transmembrane</keyword>
<evidence type="ECO:0000256" key="6">
    <source>
        <dbReference type="ARBA" id="ARBA00023136"/>
    </source>
</evidence>
<keyword evidence="12" id="KW-1185">Reference proteome</keyword>
<dbReference type="HOGENOM" id="CLU_001265_30_13_1"/>
<feature type="transmembrane region" description="Helical" evidence="9">
    <location>
        <begin position="133"/>
        <end position="155"/>
    </location>
</feature>
<dbReference type="InterPro" id="IPR005828">
    <property type="entry name" value="MFS_sugar_transport-like"/>
</dbReference>
<evidence type="ECO:0000256" key="3">
    <source>
        <dbReference type="ARBA" id="ARBA00022448"/>
    </source>
</evidence>
<feature type="transmembrane region" description="Helical" evidence="9">
    <location>
        <begin position="291"/>
        <end position="311"/>
    </location>
</feature>